<dbReference type="PROSITE" id="PS50893">
    <property type="entry name" value="ABC_TRANSPORTER_2"/>
    <property type="match status" value="1"/>
</dbReference>
<dbReference type="STRING" id="1267021.FPB0191_01168"/>
<sequence>MIEFKHVNKSFYHNKQETKILKNINIAIEDNDIFGIIGYSGAGKSTLIRLINALEKPTSGKILIDGHDLANFNTHEIRQMKQKIGMIFQGFNLLESKTVAENISLPLLLAKVAKKERDKIVDKLLNFVDLKEKKFAYPSELSGGQKQRVCIARALANQPKILLCDEATSALDPQTTRAILDLLKRINQEQKVTIVLVTHEMSVVKHICNNMLVMEKGQIVEQGNVVDIFQNPASPVTRKFINAVIYDKLPTQILNNMLENDITNIYRFEFLGSSCRHSVLSDAILRDCGKISINILFSNMIDIKENVIGYMFVNIEGKPKDIKDAIEFLRNKQVRIAKLDKDGNYV</sequence>
<dbReference type="Gene3D" id="3.40.50.300">
    <property type="entry name" value="P-loop containing nucleotide triphosphate hydrolases"/>
    <property type="match status" value="1"/>
</dbReference>
<evidence type="ECO:0000256" key="8">
    <source>
        <dbReference type="ARBA" id="ARBA00022840"/>
    </source>
</evidence>
<dbReference type="RefSeq" id="WP_039104604.1">
    <property type="nucleotide sequence ID" value="NZ_CAMKYH010000025.1"/>
</dbReference>
<evidence type="ECO:0000256" key="7">
    <source>
        <dbReference type="ARBA" id="ARBA00022741"/>
    </source>
</evidence>
<evidence type="ECO:0000313" key="14">
    <source>
        <dbReference type="Proteomes" id="UP000030901"/>
    </source>
</evidence>
<dbReference type="InterPro" id="IPR027417">
    <property type="entry name" value="P-loop_NTPase"/>
</dbReference>
<gene>
    <name evidence="13" type="ORF">FPB0191_01168</name>
</gene>
<keyword evidence="6" id="KW-1003">Cell membrane</keyword>
<dbReference type="InterPro" id="IPR050086">
    <property type="entry name" value="MetN_ABC_transporter-like"/>
</dbReference>
<dbReference type="InterPro" id="IPR045865">
    <property type="entry name" value="ACT-like_dom_sf"/>
</dbReference>
<dbReference type="SUPFAM" id="SSF52540">
    <property type="entry name" value="P-loop containing nucleoside triphosphate hydrolases"/>
    <property type="match status" value="1"/>
</dbReference>
<dbReference type="FunFam" id="3.40.50.300:FF:000056">
    <property type="entry name" value="Cell division ATP-binding protein FtsE"/>
    <property type="match status" value="1"/>
</dbReference>
<comment type="subcellular location">
    <subcellularLocation>
        <location evidence="2">Cell inner membrane</location>
        <topology evidence="2">Peripheral membrane protein</topology>
    </subcellularLocation>
</comment>
<dbReference type="InterPro" id="IPR018449">
    <property type="entry name" value="NIL_domain"/>
</dbReference>
<dbReference type="PANTHER" id="PTHR43166">
    <property type="entry name" value="AMINO ACID IMPORT ATP-BINDING PROTEIN"/>
    <property type="match status" value="1"/>
</dbReference>
<dbReference type="KEGG" id="fpp:FPB0191_01168"/>
<evidence type="ECO:0000259" key="12">
    <source>
        <dbReference type="PROSITE" id="PS50893"/>
    </source>
</evidence>
<keyword evidence="11" id="KW-0472">Membrane</keyword>
<reference evidence="13 14" key="1">
    <citation type="journal article" date="2014" name="Appl. Environ. Microbiol.">
        <title>Gut symbionts from distinct hosts exhibit genotoxic activity via divergent colibactin biosynthetic pathways.</title>
        <authorList>
            <person name="Engel P."/>
            <person name="Vizcaino M.I."/>
            <person name="Crawford J.M."/>
        </authorList>
    </citation>
    <scope>NUCLEOTIDE SEQUENCE [LARGE SCALE GENOMIC DNA]</scope>
    <source>
        <strain evidence="13 14">PEB0191</strain>
    </source>
</reference>
<keyword evidence="8" id="KW-0067">ATP-binding</keyword>
<dbReference type="InterPro" id="IPR003439">
    <property type="entry name" value="ABC_transporter-like_ATP-bd"/>
</dbReference>
<dbReference type="EMBL" id="CP009056">
    <property type="protein sequence ID" value="AJA44992.1"/>
    <property type="molecule type" value="Genomic_DNA"/>
</dbReference>
<dbReference type="Pfam" id="PF00005">
    <property type="entry name" value="ABC_tran"/>
    <property type="match status" value="1"/>
</dbReference>
<comment type="function">
    <text evidence="1">Part of the ABC transporter FtsEX involved in cellular division. Important for assembly or stability of the septal ring.</text>
</comment>
<dbReference type="CDD" id="cd03258">
    <property type="entry name" value="ABC_MetN_methionine_transporter"/>
    <property type="match status" value="1"/>
</dbReference>
<dbReference type="Proteomes" id="UP000030901">
    <property type="component" value="Chromosome"/>
</dbReference>
<evidence type="ECO:0000256" key="10">
    <source>
        <dbReference type="ARBA" id="ARBA00022970"/>
    </source>
</evidence>
<name>A0A0A7S2E2_FRIPE</name>
<dbReference type="GO" id="GO:0005524">
    <property type="term" value="F:ATP binding"/>
    <property type="evidence" value="ECO:0007669"/>
    <property type="project" value="UniProtKB-KW"/>
</dbReference>
<dbReference type="AlphaFoldDB" id="A0A0A7S2E2"/>
<evidence type="ECO:0000256" key="1">
    <source>
        <dbReference type="ARBA" id="ARBA00002579"/>
    </source>
</evidence>
<dbReference type="SUPFAM" id="SSF55021">
    <property type="entry name" value="ACT-like"/>
    <property type="match status" value="1"/>
</dbReference>
<dbReference type="InterPro" id="IPR017871">
    <property type="entry name" value="ABC_transporter-like_CS"/>
</dbReference>
<dbReference type="InterPro" id="IPR003593">
    <property type="entry name" value="AAA+_ATPase"/>
</dbReference>
<dbReference type="SMART" id="SM00930">
    <property type="entry name" value="NIL"/>
    <property type="match status" value="1"/>
</dbReference>
<dbReference type="OrthoDB" id="9802264at2"/>
<accession>A0A0A7S2E2</accession>
<evidence type="ECO:0000256" key="3">
    <source>
        <dbReference type="ARBA" id="ARBA00005417"/>
    </source>
</evidence>
<keyword evidence="14" id="KW-1185">Reference proteome</keyword>
<dbReference type="Pfam" id="PF09383">
    <property type="entry name" value="NIL"/>
    <property type="match status" value="1"/>
</dbReference>
<keyword evidence="7" id="KW-0547">Nucleotide-binding</keyword>
<dbReference type="Gene3D" id="3.30.70.260">
    <property type="match status" value="1"/>
</dbReference>
<evidence type="ECO:0000256" key="9">
    <source>
        <dbReference type="ARBA" id="ARBA00022967"/>
    </source>
</evidence>
<comment type="similarity">
    <text evidence="3">Belongs to the ABC transporter superfamily.</text>
</comment>
<dbReference type="PROSITE" id="PS00211">
    <property type="entry name" value="ABC_TRANSPORTER_1"/>
    <property type="match status" value="1"/>
</dbReference>
<proteinExistence type="inferred from homology"/>
<evidence type="ECO:0000256" key="5">
    <source>
        <dbReference type="ARBA" id="ARBA00022448"/>
    </source>
</evidence>
<protein>
    <recommendedName>
        <fullName evidence="4">Cell division ATP-binding protein FtsE</fullName>
    </recommendedName>
</protein>
<dbReference type="InterPro" id="IPR041701">
    <property type="entry name" value="MetN_ABC"/>
</dbReference>
<dbReference type="PANTHER" id="PTHR43166:SF30">
    <property type="entry name" value="METHIONINE IMPORT ATP-BINDING PROTEIN METN"/>
    <property type="match status" value="1"/>
</dbReference>
<organism evidence="13 14">
    <name type="scientific">Frischella perrara</name>
    <dbReference type="NCBI Taxonomy" id="1267021"/>
    <lineage>
        <taxon>Bacteria</taxon>
        <taxon>Pseudomonadati</taxon>
        <taxon>Pseudomonadota</taxon>
        <taxon>Gammaproteobacteria</taxon>
        <taxon>Orbales</taxon>
        <taxon>Orbaceae</taxon>
        <taxon>Frischella</taxon>
    </lineage>
</organism>
<evidence type="ECO:0000256" key="11">
    <source>
        <dbReference type="ARBA" id="ARBA00023136"/>
    </source>
</evidence>
<keyword evidence="5" id="KW-0813">Transport</keyword>
<evidence type="ECO:0000256" key="4">
    <source>
        <dbReference type="ARBA" id="ARBA00020019"/>
    </source>
</evidence>
<dbReference type="SMART" id="SM00382">
    <property type="entry name" value="AAA"/>
    <property type="match status" value="1"/>
</dbReference>
<dbReference type="GO" id="GO:0016887">
    <property type="term" value="F:ATP hydrolysis activity"/>
    <property type="evidence" value="ECO:0007669"/>
    <property type="project" value="InterPro"/>
</dbReference>
<dbReference type="GO" id="GO:0005886">
    <property type="term" value="C:plasma membrane"/>
    <property type="evidence" value="ECO:0007669"/>
    <property type="project" value="UniProtKB-SubCell"/>
</dbReference>
<feature type="domain" description="ABC transporter" evidence="12">
    <location>
        <begin position="2"/>
        <end position="241"/>
    </location>
</feature>
<dbReference type="GO" id="GO:0006865">
    <property type="term" value="P:amino acid transport"/>
    <property type="evidence" value="ECO:0007669"/>
    <property type="project" value="UniProtKB-KW"/>
</dbReference>
<evidence type="ECO:0000256" key="6">
    <source>
        <dbReference type="ARBA" id="ARBA00022475"/>
    </source>
</evidence>
<keyword evidence="10" id="KW-0029">Amino-acid transport</keyword>
<evidence type="ECO:0000256" key="2">
    <source>
        <dbReference type="ARBA" id="ARBA00004417"/>
    </source>
</evidence>
<evidence type="ECO:0000313" key="13">
    <source>
        <dbReference type="EMBL" id="AJA44992.1"/>
    </source>
</evidence>
<dbReference type="HOGENOM" id="CLU_000604_1_3_6"/>
<keyword evidence="9" id="KW-1278">Translocase</keyword>